<comment type="caution">
    <text evidence="8">The sequence shown here is derived from an EMBL/GenBank/DDBJ whole genome shotgun (WGS) entry which is preliminary data.</text>
</comment>
<dbReference type="InterPro" id="IPR017941">
    <property type="entry name" value="Rieske_2Fe-2S"/>
</dbReference>
<gene>
    <name evidence="8" type="ORF">ACFPN1_11520</name>
</gene>
<dbReference type="RefSeq" id="WP_386755132.1">
    <property type="nucleotide sequence ID" value="NZ_JBHSNM010000003.1"/>
</dbReference>
<dbReference type="Gene3D" id="3.90.380.10">
    <property type="entry name" value="Naphthalene 1,2-dioxygenase Alpha Subunit, Chain A, domain 1"/>
    <property type="match status" value="2"/>
</dbReference>
<dbReference type="InterPro" id="IPR036922">
    <property type="entry name" value="Rieske_2Fe-2S_sf"/>
</dbReference>
<dbReference type="EMBL" id="JBHSNM010000003">
    <property type="protein sequence ID" value="MFC5570690.1"/>
    <property type="molecule type" value="Genomic_DNA"/>
</dbReference>
<organism evidence="8 9">
    <name type="scientific">Lysobacter yangpyeongensis</name>
    <dbReference type="NCBI Taxonomy" id="346182"/>
    <lineage>
        <taxon>Bacteria</taxon>
        <taxon>Pseudomonadati</taxon>
        <taxon>Pseudomonadota</taxon>
        <taxon>Gammaproteobacteria</taxon>
        <taxon>Lysobacterales</taxon>
        <taxon>Lysobacteraceae</taxon>
        <taxon>Lysobacter</taxon>
    </lineage>
</organism>
<dbReference type="Pfam" id="PF00355">
    <property type="entry name" value="Rieske"/>
    <property type="match status" value="1"/>
</dbReference>
<dbReference type="PROSITE" id="PS51296">
    <property type="entry name" value="RIESKE"/>
    <property type="match status" value="1"/>
</dbReference>
<evidence type="ECO:0000256" key="1">
    <source>
        <dbReference type="ARBA" id="ARBA00001962"/>
    </source>
</evidence>
<name>A0ABW0SPI3_9GAMM</name>
<evidence type="ECO:0000313" key="9">
    <source>
        <dbReference type="Proteomes" id="UP001596036"/>
    </source>
</evidence>
<evidence type="ECO:0000256" key="5">
    <source>
        <dbReference type="ARBA" id="ARBA00023004"/>
    </source>
</evidence>
<evidence type="ECO:0000313" key="8">
    <source>
        <dbReference type="EMBL" id="MFC5570690.1"/>
    </source>
</evidence>
<feature type="domain" description="Rieske" evidence="7">
    <location>
        <begin position="44"/>
        <end position="152"/>
    </location>
</feature>
<evidence type="ECO:0000256" key="3">
    <source>
        <dbReference type="ARBA" id="ARBA00022723"/>
    </source>
</evidence>
<keyword evidence="2" id="KW-0001">2Fe-2S</keyword>
<proteinExistence type="predicted"/>
<dbReference type="Proteomes" id="UP001596036">
    <property type="component" value="Unassembled WGS sequence"/>
</dbReference>
<evidence type="ECO:0000259" key="7">
    <source>
        <dbReference type="PROSITE" id="PS51296"/>
    </source>
</evidence>
<accession>A0ABW0SPI3</accession>
<dbReference type="PRINTS" id="PR00090">
    <property type="entry name" value="RNGDIOXGNASE"/>
</dbReference>
<keyword evidence="8" id="KW-0223">Dioxygenase</keyword>
<evidence type="ECO:0000256" key="6">
    <source>
        <dbReference type="ARBA" id="ARBA00023014"/>
    </source>
</evidence>
<evidence type="ECO:0000256" key="4">
    <source>
        <dbReference type="ARBA" id="ARBA00023002"/>
    </source>
</evidence>
<dbReference type="PANTHER" id="PTHR43756:SF5">
    <property type="entry name" value="CHOLINE MONOOXYGENASE, CHLOROPLASTIC"/>
    <property type="match status" value="1"/>
</dbReference>
<keyword evidence="4 8" id="KW-0560">Oxidoreductase</keyword>
<evidence type="ECO:0000256" key="2">
    <source>
        <dbReference type="ARBA" id="ARBA00022714"/>
    </source>
</evidence>
<sequence length="366" mass="41011">MNRPDTAHDLAPQPLAHATALPARFYADPAMVAVDRQLIFDRGWQLLAHVCQLQNAGDHVVGDFGGLPVLAVRGADGEIRAFHNVCRHRAGPIAQCDGLAARSLRCRYHGWTYTLEGTLRSAPEMGTAPDFDVAQIKLPQLAVRVWQGLVFAAVDEAKAPAFDDFVAGIDARIGPDAHLERYGYHKRVGYDVACNWKVYIDNYLEGYHVPHVHPGLNKLLDYRNYVTETARWYSLQFSPLVSTGTPSPYGTGGDDSEALYYWLWPNTMLNILPGRLQTNRVIPKGVGHCRVEFDFYFTLDESEEAAARRLSDLSFSDEVQFEDLGICEDVQRGMASGSYVPGRLNPLRENAVHHFHELLRETYRNA</sequence>
<dbReference type="Gene3D" id="2.102.10.10">
    <property type="entry name" value="Rieske [2Fe-2S] iron-sulphur domain"/>
    <property type="match status" value="1"/>
</dbReference>
<dbReference type="InterPro" id="IPR001663">
    <property type="entry name" value="Rng_hydr_dOase-A"/>
</dbReference>
<dbReference type="SUPFAM" id="SSF55961">
    <property type="entry name" value="Bet v1-like"/>
    <property type="match status" value="1"/>
</dbReference>
<comment type="cofactor">
    <cofactor evidence="1">
        <name>Fe cation</name>
        <dbReference type="ChEBI" id="CHEBI:24875"/>
    </cofactor>
</comment>
<dbReference type="GO" id="GO:0051213">
    <property type="term" value="F:dioxygenase activity"/>
    <property type="evidence" value="ECO:0007669"/>
    <property type="project" value="UniProtKB-KW"/>
</dbReference>
<dbReference type="InterPro" id="IPR015879">
    <property type="entry name" value="Ring_hydroxy_dOase_asu_C_dom"/>
</dbReference>
<dbReference type="Pfam" id="PF00848">
    <property type="entry name" value="Ring_hydroxyl_A"/>
    <property type="match status" value="1"/>
</dbReference>
<keyword evidence="6" id="KW-0411">Iron-sulfur</keyword>
<reference evidence="9" key="1">
    <citation type="journal article" date="2019" name="Int. J. Syst. Evol. Microbiol.">
        <title>The Global Catalogue of Microorganisms (GCM) 10K type strain sequencing project: providing services to taxonomists for standard genome sequencing and annotation.</title>
        <authorList>
            <consortium name="The Broad Institute Genomics Platform"/>
            <consortium name="The Broad Institute Genome Sequencing Center for Infectious Disease"/>
            <person name="Wu L."/>
            <person name="Ma J."/>
        </authorList>
    </citation>
    <scope>NUCLEOTIDE SEQUENCE [LARGE SCALE GENOMIC DNA]</scope>
    <source>
        <strain evidence="9">KACC 11407</strain>
    </source>
</reference>
<keyword evidence="5" id="KW-0408">Iron</keyword>
<dbReference type="EC" id="1.14.13.-" evidence="8"/>
<dbReference type="CDD" id="cd03469">
    <property type="entry name" value="Rieske_RO_Alpha_N"/>
    <property type="match status" value="1"/>
</dbReference>
<protein>
    <submittedName>
        <fullName evidence="8">Aromatic ring-hydroxylating dioxygenase subunit alpha</fullName>
        <ecNumber evidence="8">1.14.13.-</ecNumber>
    </submittedName>
</protein>
<dbReference type="SUPFAM" id="SSF50022">
    <property type="entry name" value="ISP domain"/>
    <property type="match status" value="1"/>
</dbReference>
<keyword evidence="3" id="KW-0479">Metal-binding</keyword>
<keyword evidence="9" id="KW-1185">Reference proteome</keyword>
<dbReference type="PANTHER" id="PTHR43756">
    <property type="entry name" value="CHOLINE MONOOXYGENASE, CHLOROPLASTIC"/>
    <property type="match status" value="1"/>
</dbReference>